<feature type="transmembrane region" description="Helical" evidence="17">
    <location>
        <begin position="86"/>
        <end position="107"/>
    </location>
</feature>
<evidence type="ECO:0000256" key="1">
    <source>
        <dbReference type="ARBA" id="ARBA00003943"/>
    </source>
</evidence>
<dbReference type="NCBIfam" id="NF006974">
    <property type="entry name" value="PRK09444.1"/>
    <property type="match status" value="1"/>
</dbReference>
<sequence>MSAGLVQAAYIVAALFFIMSLAGLSKQESARNGNYYGIAGMAIALIATIFSPDAQGFGWIIIAMAIGGAIGIFYAKKVEMTEMPELVAILHSFVGLAAVLVGYNSYLDAPEAATHAEHVIHLVEVFLGVFIGAVTFTGSIVAFGKLRGVISSSPLNLPHKHKMNLAAIVVSMLLMIYFVKADGSMFALIVMTLIAFAFGYHLVASIGGADMPVVVSMLNSYSGWAAAAAGFMLANDLLIVTGALVGSSGAILSYIMCKAMNRSFISVIAGGFGQEIIISSDEEQGEHRETTAEEVAEMLKNSKSVIITPGYGMAVAQAQYPVHEITDALRSQGIEVRFGIHPVAGRLPGHMNVLLAEAKVPYDIVLEMDEINDDFSETDTVLVIGANDTVNPAALEDPNSPIAGMPVLEVWNAKNVIVFKRSMNTGYAGVQNPLFFKENTSMLFGDAKESVEAIFKAL</sequence>
<feature type="transmembrane region" description="Helical" evidence="17">
    <location>
        <begin position="6"/>
        <end position="24"/>
    </location>
</feature>
<feature type="transmembrane region" description="Helical" evidence="17">
    <location>
        <begin position="211"/>
        <end position="231"/>
    </location>
</feature>
<dbReference type="RefSeq" id="WP_025505282.1">
    <property type="nucleotide sequence ID" value="NZ_CP034299.1"/>
</dbReference>
<evidence type="ECO:0000256" key="10">
    <source>
        <dbReference type="ARBA" id="ARBA00022857"/>
    </source>
</evidence>
<feature type="transmembrane region" description="Helical" evidence="17">
    <location>
        <begin position="163"/>
        <end position="179"/>
    </location>
</feature>
<feature type="transmembrane region" description="Helical" evidence="17">
    <location>
        <begin position="33"/>
        <end position="50"/>
    </location>
</feature>
<keyword evidence="13 16" id="KW-0520">NAD</keyword>
<evidence type="ECO:0000256" key="2">
    <source>
        <dbReference type="ARBA" id="ARBA00004429"/>
    </source>
</evidence>
<evidence type="ECO:0000256" key="7">
    <source>
        <dbReference type="ARBA" id="ARBA00022475"/>
    </source>
</evidence>
<keyword evidence="8 16" id="KW-0997">Cell inner membrane</keyword>
<keyword evidence="10 16" id="KW-0521">NADP</keyword>
<dbReference type="GO" id="GO:0005886">
    <property type="term" value="C:plasma membrane"/>
    <property type="evidence" value="ECO:0007669"/>
    <property type="project" value="UniProtKB-SubCell"/>
</dbReference>
<comment type="catalytic activity">
    <reaction evidence="15 16">
        <text>NAD(+) + NADPH + H(+)(in) = NADH + NADP(+) + H(+)(out)</text>
        <dbReference type="Rhea" id="RHEA:47992"/>
        <dbReference type="ChEBI" id="CHEBI:15378"/>
        <dbReference type="ChEBI" id="CHEBI:57540"/>
        <dbReference type="ChEBI" id="CHEBI:57783"/>
        <dbReference type="ChEBI" id="CHEBI:57945"/>
        <dbReference type="ChEBI" id="CHEBI:58349"/>
        <dbReference type="EC" id="7.1.1.1"/>
    </reaction>
</comment>
<dbReference type="Pfam" id="PF02233">
    <property type="entry name" value="PNTB"/>
    <property type="match status" value="1"/>
</dbReference>
<evidence type="ECO:0000313" key="20">
    <source>
        <dbReference type="EMBL" id="QHH12450.1"/>
    </source>
</evidence>
<dbReference type="EC" id="7.1.1.1" evidence="5 16"/>
<keyword evidence="14 16" id="KW-0472">Membrane</keyword>
<dbReference type="Gene3D" id="3.40.50.1220">
    <property type="entry name" value="TPP-binding domain"/>
    <property type="match status" value="1"/>
</dbReference>
<dbReference type="PANTHER" id="PTHR44758">
    <property type="entry name" value="NAD(P) TRANSHYDROGENASE SUBUNIT BETA"/>
    <property type="match status" value="1"/>
</dbReference>
<reference evidence="19" key="1">
    <citation type="journal article" date="2018" name="Genome Biol.">
        <title>SKESA: strategic k-mer extension for scrupulous assemblies.</title>
        <authorList>
            <person name="Souvorov A."/>
            <person name="Agarwala R."/>
            <person name="Lipman D.J."/>
        </authorList>
    </citation>
    <scope>NUCLEOTIDE SEQUENCE</scope>
    <source>
        <strain evidence="19">1930</strain>
    </source>
</reference>
<keyword evidence="9 17" id="KW-0812">Transmembrane</keyword>
<accession>A0A7Z2MYC3</accession>
<keyword evidence="7 16" id="KW-1003">Cell membrane</keyword>
<evidence type="ECO:0000256" key="8">
    <source>
        <dbReference type="ARBA" id="ARBA00022519"/>
    </source>
</evidence>
<comment type="subcellular location">
    <subcellularLocation>
        <location evidence="2">Cell inner membrane</location>
        <topology evidence="2">Multi-pass membrane protein</topology>
    </subcellularLocation>
</comment>
<reference evidence="19" key="3">
    <citation type="submission" date="2019-12" db="EMBL/GenBank/DDBJ databases">
        <authorList>
            <consortium name="NCBI Pathogen Detection Project"/>
        </authorList>
    </citation>
    <scope>NUCLEOTIDE SEQUENCE</scope>
    <source>
        <strain evidence="19">1930</strain>
    </source>
</reference>
<proteinExistence type="inferred from homology"/>
<dbReference type="EMBL" id="CP034299">
    <property type="protein sequence ID" value="QHH12450.1"/>
    <property type="molecule type" value="Genomic_DNA"/>
</dbReference>
<evidence type="ECO:0000256" key="11">
    <source>
        <dbReference type="ARBA" id="ARBA00022967"/>
    </source>
</evidence>
<reference evidence="20 21" key="2">
    <citation type="submission" date="2018-12" db="EMBL/GenBank/DDBJ databases">
        <title>Genomic insights into the evolutionary origins and pathogenicity of five Vibrio parahaemolyticus strains isolated from the shrimp with acute hepatopancreatic necrosis disease (AHPND).</title>
        <authorList>
            <person name="Yang Q."/>
            <person name="Dong X."/>
            <person name="Xie G."/>
            <person name="Fu S."/>
            <person name="Zou P."/>
            <person name="Sun J."/>
            <person name="Wang Y."/>
            <person name="Huang J."/>
        </authorList>
    </citation>
    <scope>NUCLEOTIDE SEQUENCE [LARGE SCALE GENOMIC DNA]</scope>
    <source>
        <strain evidence="20 21">20160303005-1</strain>
    </source>
</reference>
<comment type="subunit">
    <text evidence="4">Heterodimer of an alpha and a beta chain.</text>
</comment>
<feature type="transmembrane region" description="Helical" evidence="17">
    <location>
        <begin position="237"/>
        <end position="257"/>
    </location>
</feature>
<evidence type="ECO:0000256" key="13">
    <source>
        <dbReference type="ARBA" id="ARBA00023027"/>
    </source>
</evidence>
<dbReference type="InterPro" id="IPR012136">
    <property type="entry name" value="NADH_DH_b"/>
</dbReference>
<evidence type="ECO:0000259" key="18">
    <source>
        <dbReference type="Pfam" id="PF02233"/>
    </source>
</evidence>
<evidence type="ECO:0000313" key="19">
    <source>
        <dbReference type="EMBL" id="HAS6676420.1"/>
    </source>
</evidence>
<evidence type="ECO:0000256" key="9">
    <source>
        <dbReference type="ARBA" id="ARBA00022692"/>
    </source>
</evidence>
<organism evidence="19">
    <name type="scientific">Vibrio parahaemolyticus</name>
    <dbReference type="NCBI Taxonomy" id="670"/>
    <lineage>
        <taxon>Bacteria</taxon>
        <taxon>Pseudomonadati</taxon>
        <taxon>Pseudomonadota</taxon>
        <taxon>Gammaproteobacteria</taxon>
        <taxon>Vibrionales</taxon>
        <taxon>Vibrionaceae</taxon>
        <taxon>Vibrio</taxon>
    </lineage>
</organism>
<keyword evidence="11 16" id="KW-1278">Translocase</keyword>
<evidence type="ECO:0000256" key="3">
    <source>
        <dbReference type="ARBA" id="ARBA00007919"/>
    </source>
</evidence>
<dbReference type="FunFam" id="3.40.50.1220:FF:000002">
    <property type="entry name" value="NAD(P) transhydrogenase subunit beta"/>
    <property type="match status" value="1"/>
</dbReference>
<gene>
    <name evidence="19" type="primary">pntB</name>
    <name evidence="20" type="ORF">EHC69_24585</name>
    <name evidence="19" type="ORF">I7278_06320</name>
</gene>
<dbReference type="InterPro" id="IPR034300">
    <property type="entry name" value="PNTB-like"/>
</dbReference>
<comment type="similarity">
    <text evidence="3 16">Belongs to the PNT beta subunit family.</text>
</comment>
<feature type="transmembrane region" description="Helical" evidence="17">
    <location>
        <begin position="185"/>
        <end position="204"/>
    </location>
</feature>
<dbReference type="GO" id="GO:0050661">
    <property type="term" value="F:NADP binding"/>
    <property type="evidence" value="ECO:0007669"/>
    <property type="project" value="InterPro"/>
</dbReference>
<evidence type="ECO:0000256" key="12">
    <source>
        <dbReference type="ARBA" id="ARBA00022989"/>
    </source>
</evidence>
<evidence type="ECO:0000256" key="5">
    <source>
        <dbReference type="ARBA" id="ARBA00012943"/>
    </source>
</evidence>
<dbReference type="EMBL" id="DACQKT010000002">
    <property type="protein sequence ID" value="HAS6676420.1"/>
    <property type="molecule type" value="Genomic_DNA"/>
</dbReference>
<evidence type="ECO:0000256" key="17">
    <source>
        <dbReference type="SAM" id="Phobius"/>
    </source>
</evidence>
<evidence type="ECO:0000256" key="16">
    <source>
        <dbReference type="PIRNR" id="PIRNR000204"/>
    </source>
</evidence>
<dbReference type="PIRSF" id="PIRSF000204">
    <property type="entry name" value="PNTB"/>
    <property type="match status" value="1"/>
</dbReference>
<feature type="domain" description="NADP transhydrogenase beta-like" evidence="18">
    <location>
        <begin position="7"/>
        <end position="456"/>
    </location>
</feature>
<dbReference type="InterPro" id="IPR029035">
    <property type="entry name" value="DHS-like_NAD/FAD-binding_dom"/>
</dbReference>
<dbReference type="PANTHER" id="PTHR44758:SF1">
    <property type="entry name" value="NAD(P) TRANSHYDROGENASE SUBUNIT BETA"/>
    <property type="match status" value="1"/>
</dbReference>
<feature type="transmembrane region" description="Helical" evidence="17">
    <location>
        <begin position="119"/>
        <end position="143"/>
    </location>
</feature>
<feature type="transmembrane region" description="Helical" evidence="17">
    <location>
        <begin position="56"/>
        <end position="74"/>
    </location>
</feature>
<evidence type="ECO:0000256" key="6">
    <source>
        <dbReference type="ARBA" id="ARBA00014581"/>
    </source>
</evidence>
<evidence type="ECO:0000256" key="15">
    <source>
        <dbReference type="ARBA" id="ARBA00048202"/>
    </source>
</evidence>
<keyword evidence="12 17" id="KW-1133">Transmembrane helix</keyword>
<evidence type="ECO:0000256" key="14">
    <source>
        <dbReference type="ARBA" id="ARBA00023136"/>
    </source>
</evidence>
<comment type="function">
    <text evidence="1 16">The transhydrogenation between NADH and NADP is coupled to respiration and ATP hydrolysis and functions as a proton pump across the membrane.</text>
</comment>
<dbReference type="Proteomes" id="UP000856022">
    <property type="component" value="Unassembled WGS sequence"/>
</dbReference>
<protein>
    <recommendedName>
        <fullName evidence="6 16">NAD(P) transhydrogenase subunit beta</fullName>
        <ecNumber evidence="5 16">7.1.1.1</ecNumber>
    </recommendedName>
    <alternativeName>
        <fullName evidence="16">Nicotinamide nucleotide transhydrogenase subunit beta</fullName>
    </alternativeName>
</protein>
<dbReference type="Proteomes" id="UP000464718">
    <property type="component" value="Chromosome ii"/>
</dbReference>
<name>A0A7Z2MYC3_VIBPH</name>
<evidence type="ECO:0000256" key="4">
    <source>
        <dbReference type="ARBA" id="ARBA00011870"/>
    </source>
</evidence>
<dbReference type="SUPFAM" id="SSF52467">
    <property type="entry name" value="DHS-like NAD/FAD-binding domain"/>
    <property type="match status" value="1"/>
</dbReference>
<dbReference type="GO" id="GO:0008750">
    <property type="term" value="F:proton-translocating NAD(P)+ transhydrogenase activity"/>
    <property type="evidence" value="ECO:0007669"/>
    <property type="project" value="UniProtKB-EC"/>
</dbReference>
<dbReference type="AlphaFoldDB" id="A0A7Z2MYC3"/>
<evidence type="ECO:0000313" key="21">
    <source>
        <dbReference type="Proteomes" id="UP000464718"/>
    </source>
</evidence>